<reference evidence="6 7" key="1">
    <citation type="journal article" date="2017" name="Gigascience">
        <title>Genome sequence of the small brown planthopper, Laodelphax striatellus.</title>
        <authorList>
            <person name="Zhu J."/>
            <person name="Jiang F."/>
            <person name="Wang X."/>
            <person name="Yang P."/>
            <person name="Bao Y."/>
            <person name="Zhao W."/>
            <person name="Wang W."/>
            <person name="Lu H."/>
            <person name="Wang Q."/>
            <person name="Cui N."/>
            <person name="Li J."/>
            <person name="Chen X."/>
            <person name="Luo L."/>
            <person name="Yu J."/>
            <person name="Kang L."/>
            <person name="Cui F."/>
        </authorList>
    </citation>
    <scope>NUCLEOTIDE SEQUENCE [LARGE SCALE GENOMIC DNA]</scope>
    <source>
        <strain evidence="6">Lst14</strain>
    </source>
</reference>
<dbReference type="Proteomes" id="UP000291343">
    <property type="component" value="Unassembled WGS sequence"/>
</dbReference>
<sequence>MCPYDASEYIAPEMMDQHLLVCKKRDLMLMPTESITYRTSDMTRALPRSDLTSTEDEEKFVTINPSQRPF</sequence>
<dbReference type="PROSITE" id="PS51800">
    <property type="entry name" value="ZF_CHHC_U11_48K"/>
    <property type="match status" value="1"/>
</dbReference>
<evidence type="ECO:0000256" key="1">
    <source>
        <dbReference type="ARBA" id="ARBA00022723"/>
    </source>
</evidence>
<evidence type="ECO:0000256" key="3">
    <source>
        <dbReference type="ARBA" id="ARBA00022833"/>
    </source>
</evidence>
<dbReference type="GO" id="GO:0008270">
    <property type="term" value="F:zinc ion binding"/>
    <property type="evidence" value="ECO:0007669"/>
    <property type="project" value="UniProtKB-KW"/>
</dbReference>
<dbReference type="AlphaFoldDB" id="A0A482WG29"/>
<keyword evidence="7" id="KW-1185">Reference proteome</keyword>
<name>A0A482WG29_LAOST</name>
<comment type="caution">
    <text evidence="6">The sequence shown here is derived from an EMBL/GenBank/DDBJ whole genome shotgun (WGS) entry which is preliminary data.</text>
</comment>
<evidence type="ECO:0000313" key="6">
    <source>
        <dbReference type="EMBL" id="RZF32242.1"/>
    </source>
</evidence>
<feature type="region of interest" description="Disordered" evidence="4">
    <location>
        <begin position="50"/>
        <end position="70"/>
    </location>
</feature>
<dbReference type="SMR" id="A0A482WG29"/>
<gene>
    <name evidence="6" type="ORF">LSTR_LSTR011514</name>
</gene>
<accession>A0A482WG29</accession>
<keyword evidence="1" id="KW-0479">Metal-binding</keyword>
<evidence type="ECO:0000259" key="5">
    <source>
        <dbReference type="PROSITE" id="PS51800"/>
    </source>
</evidence>
<proteinExistence type="predicted"/>
<organism evidence="6 7">
    <name type="scientific">Laodelphax striatellus</name>
    <name type="common">Small brown planthopper</name>
    <name type="synonym">Delphax striatella</name>
    <dbReference type="NCBI Taxonomy" id="195883"/>
    <lineage>
        <taxon>Eukaryota</taxon>
        <taxon>Metazoa</taxon>
        <taxon>Ecdysozoa</taxon>
        <taxon>Arthropoda</taxon>
        <taxon>Hexapoda</taxon>
        <taxon>Insecta</taxon>
        <taxon>Pterygota</taxon>
        <taxon>Neoptera</taxon>
        <taxon>Paraneoptera</taxon>
        <taxon>Hemiptera</taxon>
        <taxon>Auchenorrhyncha</taxon>
        <taxon>Fulgoroidea</taxon>
        <taxon>Delphacidae</taxon>
        <taxon>Criomorphinae</taxon>
        <taxon>Laodelphax</taxon>
    </lineage>
</organism>
<protein>
    <recommendedName>
        <fullName evidence="5">CHHC U11-48K-type domain-containing protein</fullName>
    </recommendedName>
</protein>
<dbReference type="InParanoid" id="A0A482WG29"/>
<evidence type="ECO:0000313" key="7">
    <source>
        <dbReference type="Proteomes" id="UP000291343"/>
    </source>
</evidence>
<dbReference type="EMBL" id="QKKF02037417">
    <property type="protein sequence ID" value="RZF32242.1"/>
    <property type="molecule type" value="Genomic_DNA"/>
</dbReference>
<feature type="domain" description="CHHC U11-48K-type" evidence="5">
    <location>
        <begin position="1"/>
        <end position="26"/>
    </location>
</feature>
<evidence type="ECO:0000256" key="4">
    <source>
        <dbReference type="SAM" id="MobiDB-lite"/>
    </source>
</evidence>
<dbReference type="InterPro" id="IPR022776">
    <property type="entry name" value="TRM13/UPF0224_CHHC_Znf_dom"/>
</dbReference>
<keyword evidence="2" id="KW-0863">Zinc-finger</keyword>
<evidence type="ECO:0000256" key="2">
    <source>
        <dbReference type="ARBA" id="ARBA00022771"/>
    </source>
</evidence>
<keyword evidence="3" id="KW-0862">Zinc</keyword>